<reference evidence="2" key="1">
    <citation type="journal article" date="2019" name="Int. J. Syst. Evol. Microbiol.">
        <title>The Global Catalogue of Microorganisms (GCM) 10K type strain sequencing project: providing services to taxonomists for standard genome sequencing and annotation.</title>
        <authorList>
            <consortium name="The Broad Institute Genomics Platform"/>
            <consortium name="The Broad Institute Genome Sequencing Center for Infectious Disease"/>
            <person name="Wu L."/>
            <person name="Ma J."/>
        </authorList>
    </citation>
    <scope>NUCLEOTIDE SEQUENCE [LARGE SCALE GENOMIC DNA]</scope>
    <source>
        <strain evidence="2">CGMCC 1.12286</strain>
    </source>
</reference>
<keyword evidence="2" id="KW-1185">Reference proteome</keyword>
<evidence type="ECO:0000313" key="2">
    <source>
        <dbReference type="Proteomes" id="UP001597079"/>
    </source>
</evidence>
<dbReference type="RefSeq" id="WP_377942551.1">
    <property type="nucleotide sequence ID" value="NZ_JBHUCX010000020.1"/>
</dbReference>
<protein>
    <submittedName>
        <fullName evidence="1">Flagellar FlbD family protein</fullName>
    </submittedName>
</protein>
<evidence type="ECO:0000313" key="1">
    <source>
        <dbReference type="EMBL" id="MFD1674696.1"/>
    </source>
</evidence>
<sequence>MLRLTRLNDSELWLNPLLIEMVEATPDAVVTLTNGHKYIVRENPEKIAADIVQFYRSIGIAGVASAKGGAP</sequence>
<dbReference type="PANTHER" id="PTHR39185:SF1">
    <property type="entry name" value="SWARMING MOTILITY PROTEIN SWRD"/>
    <property type="match status" value="1"/>
</dbReference>
<dbReference type="Proteomes" id="UP001597079">
    <property type="component" value="Unassembled WGS sequence"/>
</dbReference>
<proteinExistence type="predicted"/>
<name>A0ABW4JE87_9BACL</name>
<dbReference type="EMBL" id="JBHUCX010000020">
    <property type="protein sequence ID" value="MFD1674696.1"/>
    <property type="molecule type" value="Genomic_DNA"/>
</dbReference>
<accession>A0ABW4JE87</accession>
<keyword evidence="1" id="KW-0282">Flagellum</keyword>
<keyword evidence="1" id="KW-0969">Cilium</keyword>
<keyword evidence="1" id="KW-0966">Cell projection</keyword>
<comment type="caution">
    <text evidence="1">The sequence shown here is derived from an EMBL/GenBank/DDBJ whole genome shotgun (WGS) entry which is preliminary data.</text>
</comment>
<dbReference type="InterPro" id="IPR009384">
    <property type="entry name" value="SwrD-like"/>
</dbReference>
<organism evidence="1 2">
    <name type="scientific">Alicyclobacillus fodiniaquatilis</name>
    <dbReference type="NCBI Taxonomy" id="1661150"/>
    <lineage>
        <taxon>Bacteria</taxon>
        <taxon>Bacillati</taxon>
        <taxon>Bacillota</taxon>
        <taxon>Bacilli</taxon>
        <taxon>Bacillales</taxon>
        <taxon>Alicyclobacillaceae</taxon>
        <taxon>Alicyclobacillus</taxon>
    </lineage>
</organism>
<gene>
    <name evidence="1" type="ORF">ACFSB2_08280</name>
</gene>
<dbReference type="PANTHER" id="PTHR39185">
    <property type="entry name" value="SWARMING MOTILITY PROTEIN SWRD"/>
    <property type="match status" value="1"/>
</dbReference>
<dbReference type="Pfam" id="PF06289">
    <property type="entry name" value="FlbD"/>
    <property type="match status" value="1"/>
</dbReference>